<evidence type="ECO:0000313" key="3">
    <source>
        <dbReference type="Proteomes" id="UP000789759"/>
    </source>
</evidence>
<dbReference type="EMBL" id="CAJVQA010004414">
    <property type="protein sequence ID" value="CAG8598346.1"/>
    <property type="molecule type" value="Genomic_DNA"/>
</dbReference>
<organism evidence="2 3">
    <name type="scientific">Cetraspora pellucida</name>
    <dbReference type="NCBI Taxonomy" id="1433469"/>
    <lineage>
        <taxon>Eukaryota</taxon>
        <taxon>Fungi</taxon>
        <taxon>Fungi incertae sedis</taxon>
        <taxon>Mucoromycota</taxon>
        <taxon>Glomeromycotina</taxon>
        <taxon>Glomeromycetes</taxon>
        <taxon>Diversisporales</taxon>
        <taxon>Gigasporaceae</taxon>
        <taxon>Cetraspora</taxon>
    </lineage>
</organism>
<comment type="caution">
    <text evidence="2">The sequence shown here is derived from an EMBL/GenBank/DDBJ whole genome shotgun (WGS) entry which is preliminary data.</text>
</comment>
<feature type="compositionally biased region" description="Polar residues" evidence="1">
    <location>
        <begin position="9"/>
        <end position="23"/>
    </location>
</feature>
<feature type="compositionally biased region" description="Basic and acidic residues" evidence="1">
    <location>
        <begin position="49"/>
        <end position="63"/>
    </location>
</feature>
<name>A0A9N9CCD4_9GLOM</name>
<reference evidence="2" key="1">
    <citation type="submission" date="2021-06" db="EMBL/GenBank/DDBJ databases">
        <authorList>
            <person name="Kallberg Y."/>
            <person name="Tangrot J."/>
            <person name="Rosling A."/>
        </authorList>
    </citation>
    <scope>NUCLEOTIDE SEQUENCE</scope>
    <source>
        <strain evidence="2">FL966</strain>
    </source>
</reference>
<dbReference type="Proteomes" id="UP000789759">
    <property type="component" value="Unassembled WGS sequence"/>
</dbReference>
<evidence type="ECO:0000256" key="1">
    <source>
        <dbReference type="SAM" id="MobiDB-lite"/>
    </source>
</evidence>
<feature type="region of interest" description="Disordered" evidence="1">
    <location>
        <begin position="1"/>
        <end position="80"/>
    </location>
</feature>
<feature type="compositionally biased region" description="Polar residues" evidence="1">
    <location>
        <begin position="37"/>
        <end position="48"/>
    </location>
</feature>
<dbReference type="AlphaFoldDB" id="A0A9N9CCD4"/>
<evidence type="ECO:0000313" key="2">
    <source>
        <dbReference type="EMBL" id="CAG8598346.1"/>
    </source>
</evidence>
<accession>A0A9N9CCD4</accession>
<proteinExistence type="predicted"/>
<protein>
    <submittedName>
        <fullName evidence="2">4410_t:CDS:1</fullName>
    </submittedName>
</protein>
<sequence length="80" mass="9100">MIINVMPYEQNSVDQSSNTTINEQGPKEKVAQELTKSEPTFSLNNSYTKKPEENTQANKKQDELMPISKHLLDTEDEIST</sequence>
<gene>
    <name evidence="2" type="ORF">CPELLU_LOCUS6870</name>
</gene>
<keyword evidence="3" id="KW-1185">Reference proteome</keyword>